<dbReference type="SUPFAM" id="SSF56672">
    <property type="entry name" value="DNA/RNA polymerases"/>
    <property type="match status" value="1"/>
</dbReference>
<dbReference type="CDD" id="cd09272">
    <property type="entry name" value="RNase_HI_RT_Ty1"/>
    <property type="match status" value="1"/>
</dbReference>
<dbReference type="PANTHER" id="PTHR11439:SF440">
    <property type="entry name" value="INTEGRASE CATALYTIC DOMAIN-CONTAINING PROTEIN"/>
    <property type="match status" value="1"/>
</dbReference>
<dbReference type="InParanoid" id="A0A6P8ZBR1"/>
<organism evidence="3">
    <name type="scientific">Thrips palmi</name>
    <name type="common">Melon thrips</name>
    <dbReference type="NCBI Taxonomy" id="161013"/>
    <lineage>
        <taxon>Eukaryota</taxon>
        <taxon>Metazoa</taxon>
        <taxon>Ecdysozoa</taxon>
        <taxon>Arthropoda</taxon>
        <taxon>Hexapoda</taxon>
        <taxon>Insecta</taxon>
        <taxon>Pterygota</taxon>
        <taxon>Neoptera</taxon>
        <taxon>Paraneoptera</taxon>
        <taxon>Thysanoptera</taxon>
        <taxon>Terebrantia</taxon>
        <taxon>Thripoidea</taxon>
        <taxon>Thripidae</taxon>
        <taxon>Thrips</taxon>
    </lineage>
</organism>
<dbReference type="GeneID" id="117647714"/>
<dbReference type="Proteomes" id="UP000515158">
    <property type="component" value="Unplaced"/>
</dbReference>
<dbReference type="PANTHER" id="PTHR11439">
    <property type="entry name" value="GAG-POL-RELATED RETROTRANSPOSON"/>
    <property type="match status" value="1"/>
</dbReference>
<reference evidence="3" key="1">
    <citation type="submission" date="2025-08" db="UniProtKB">
        <authorList>
            <consortium name="RefSeq"/>
        </authorList>
    </citation>
    <scope>IDENTIFICATION</scope>
    <source>
        <tissue evidence="3">Total insect</tissue>
    </source>
</reference>
<name>A0A6P8ZBR1_THRPL</name>
<feature type="region of interest" description="Disordered" evidence="1">
    <location>
        <begin position="1"/>
        <end position="23"/>
    </location>
</feature>
<dbReference type="InterPro" id="IPR043502">
    <property type="entry name" value="DNA/RNA_pol_sf"/>
</dbReference>
<dbReference type="OrthoDB" id="8188638at2759"/>
<dbReference type="GO" id="GO:0071897">
    <property type="term" value="P:DNA biosynthetic process"/>
    <property type="evidence" value="ECO:0007669"/>
    <property type="project" value="UniProtKB-ARBA"/>
</dbReference>
<evidence type="ECO:0000313" key="3">
    <source>
        <dbReference type="RefSeq" id="XP_034245502.1"/>
    </source>
</evidence>
<accession>A0A6P8ZBR1</accession>
<evidence type="ECO:0000313" key="2">
    <source>
        <dbReference type="Proteomes" id="UP000515158"/>
    </source>
</evidence>
<dbReference type="RefSeq" id="XP_034245502.1">
    <property type="nucleotide sequence ID" value="XM_034389611.1"/>
</dbReference>
<dbReference type="KEGG" id="tpal:117647714"/>
<dbReference type="AlphaFoldDB" id="A0A6P8ZBR1"/>
<protein>
    <submittedName>
        <fullName evidence="3">Secreted RxLR effector protein 161-like</fullName>
    </submittedName>
</protein>
<gene>
    <name evidence="3" type="primary">LOC117647714</name>
</gene>
<proteinExistence type="predicted"/>
<keyword evidence="2" id="KW-1185">Reference proteome</keyword>
<sequence length="253" mass="28461">MSDAAGLSSPLEVGDPDRRPESLRKFNPKQYQEATGCLLYLSNNTRPDLCYAVSKLCQKNQDPTVSDWNDVKHVLRYLVTTKDLKLCYRRTGEVAKVYCDADFAGDLTDRKSRCGYVIMIANCAVSWYSKKQQSCTALSTVEAEYVCMCEITREVVWIKALLDELGVDEIVGSPCVVFCDNQGAIGLAKDADRNVSERSKHIDVQFHYCREMQQLGVVKFQYVKSNENVADIFTKALKGAKQTEMCSKLGMIK</sequence>
<evidence type="ECO:0000256" key="1">
    <source>
        <dbReference type="SAM" id="MobiDB-lite"/>
    </source>
</evidence>